<feature type="signal peptide" evidence="2">
    <location>
        <begin position="1"/>
        <end position="19"/>
    </location>
</feature>
<keyword evidence="2" id="KW-0732">Signal</keyword>
<comment type="caution">
    <text evidence="3">The sequence shown here is derived from an EMBL/GenBank/DDBJ whole genome shotgun (WGS) entry which is preliminary data.</text>
</comment>
<dbReference type="PANTHER" id="PTHR48049">
    <property type="entry name" value="GLYCOSYLTRANSFERASE"/>
    <property type="match status" value="1"/>
</dbReference>
<dbReference type="SUPFAM" id="SSF53756">
    <property type="entry name" value="UDP-Glycosyltransferase/glycogen phosphorylase"/>
    <property type="match status" value="1"/>
</dbReference>
<keyword evidence="1" id="KW-0808">Transferase</keyword>
<reference evidence="3 4" key="1">
    <citation type="submission" date="2021-08" db="EMBL/GenBank/DDBJ databases">
        <title>Draft Genome Sequence of Phanerochaete sordida strain YK-624.</title>
        <authorList>
            <person name="Mori T."/>
            <person name="Dohra H."/>
            <person name="Suzuki T."/>
            <person name="Kawagishi H."/>
            <person name="Hirai H."/>
        </authorList>
    </citation>
    <scope>NUCLEOTIDE SEQUENCE [LARGE SCALE GENOMIC DNA]</scope>
    <source>
        <strain evidence="3 4">YK-624</strain>
    </source>
</reference>
<keyword evidence="4" id="KW-1185">Reference proteome</keyword>
<dbReference type="PANTHER" id="PTHR48049:SF132">
    <property type="entry name" value="GLYCOSYLTRANSFERASE"/>
    <property type="match status" value="1"/>
</dbReference>
<dbReference type="OrthoDB" id="5835829at2759"/>
<evidence type="ECO:0000313" key="4">
    <source>
        <dbReference type="Proteomes" id="UP000703269"/>
    </source>
</evidence>
<accession>A0A9P3GQ92</accession>
<feature type="chain" id="PRO_5040121309" evidence="2">
    <location>
        <begin position="20"/>
        <end position="512"/>
    </location>
</feature>
<dbReference type="Proteomes" id="UP000703269">
    <property type="component" value="Unassembled WGS sequence"/>
</dbReference>
<evidence type="ECO:0000256" key="2">
    <source>
        <dbReference type="SAM" id="SignalP"/>
    </source>
</evidence>
<dbReference type="EMBL" id="BPQB01000096">
    <property type="protein sequence ID" value="GJE98881.1"/>
    <property type="molecule type" value="Genomic_DNA"/>
</dbReference>
<protein>
    <submittedName>
        <fullName evidence="3">Glycosyltransferase family 1 protein</fullName>
    </submittedName>
</protein>
<sequence length="512" mass="54950">MPPLHIAIVAHTAWGHVRPLCVLAARLVALRDVDITFLTSSYQHGQVSAEILHALGYSDAELAGRIRVVGLAYNERNPLDAATIHTSFEAAFAALAKAAPVPCAATQQSLPALAPPAALIVDIHGHKHMESARRLAPATPIWASGPASLAASYTLFGPFGADSRGALRRRVDEYVAEHGREHMRDALEAIAHPTDEVLYPPGLPPMYKYELFPQEPIWKLHVIGLLHLAASAVTHDCDAFLSASTSLYEPPEAVRAFEAFFALTGRKMYMLGPLVPDTATLHDAKSQQDETMSEIETFMDDVLQRHGPQSLVYISFGTLVWPSEPDRLWTVLDVLLARHIPFILAHPAPSAHIPSTISDKLSATGLALLTPWAPQRAILAHPATGWFLTHAGFNSVSEALCAGVPLICWPFGADAPLNARHLAQLGVAYELAEVRAGAQATRPAYRDGGGAVPGCTLQGVRAEVRGVFGRACGEDGAYMRVRAGELRGAMRGLWVEGGAARDAAGELLDSLL</sequence>
<evidence type="ECO:0000256" key="1">
    <source>
        <dbReference type="ARBA" id="ARBA00022679"/>
    </source>
</evidence>
<evidence type="ECO:0000313" key="3">
    <source>
        <dbReference type="EMBL" id="GJE98881.1"/>
    </source>
</evidence>
<dbReference type="CDD" id="cd03784">
    <property type="entry name" value="GT1_Gtf-like"/>
    <property type="match status" value="1"/>
</dbReference>
<dbReference type="Pfam" id="PF00201">
    <property type="entry name" value="UDPGT"/>
    <property type="match status" value="1"/>
</dbReference>
<gene>
    <name evidence="3" type="ORF">PsYK624_151180</name>
</gene>
<dbReference type="Gene3D" id="3.40.50.2000">
    <property type="entry name" value="Glycogen Phosphorylase B"/>
    <property type="match status" value="2"/>
</dbReference>
<dbReference type="AlphaFoldDB" id="A0A9P3GQ92"/>
<name>A0A9P3GQ92_9APHY</name>
<dbReference type="GO" id="GO:0035251">
    <property type="term" value="F:UDP-glucosyltransferase activity"/>
    <property type="evidence" value="ECO:0007669"/>
    <property type="project" value="InterPro"/>
</dbReference>
<proteinExistence type="predicted"/>
<dbReference type="InterPro" id="IPR002213">
    <property type="entry name" value="UDP_glucos_trans"/>
</dbReference>
<dbReference type="InterPro" id="IPR050481">
    <property type="entry name" value="UDP-glycosyltransf_plant"/>
</dbReference>
<organism evidence="3 4">
    <name type="scientific">Phanerochaete sordida</name>
    <dbReference type="NCBI Taxonomy" id="48140"/>
    <lineage>
        <taxon>Eukaryota</taxon>
        <taxon>Fungi</taxon>
        <taxon>Dikarya</taxon>
        <taxon>Basidiomycota</taxon>
        <taxon>Agaricomycotina</taxon>
        <taxon>Agaricomycetes</taxon>
        <taxon>Polyporales</taxon>
        <taxon>Phanerochaetaceae</taxon>
        <taxon>Phanerochaete</taxon>
    </lineage>
</organism>